<dbReference type="EMBL" id="AMZH03017884">
    <property type="protein sequence ID" value="RRT42381.1"/>
    <property type="molecule type" value="Genomic_DNA"/>
</dbReference>
<sequence length="161" mass="17659">MSSRVLLKRKNSPPQLSSRGRHQECSSKGRIPRHNEFLADATNGKAVFSSMVATPAARALGSISVILLGSNVLINCIIILHTSSAQVLHFINFDIGTLMLFEQSAWPASETHCESFKKFLTIGRGEQDAQVCLAFPANHSNRRGIYHNVIGGLIACNQRMQ</sequence>
<evidence type="ECO:0000313" key="4">
    <source>
        <dbReference type="Proteomes" id="UP000287651"/>
    </source>
</evidence>
<evidence type="ECO:0000256" key="2">
    <source>
        <dbReference type="SAM" id="Phobius"/>
    </source>
</evidence>
<keyword evidence="2" id="KW-0812">Transmembrane</keyword>
<organism evidence="3 4">
    <name type="scientific">Ensete ventricosum</name>
    <name type="common">Abyssinian banana</name>
    <name type="synonym">Musa ensete</name>
    <dbReference type="NCBI Taxonomy" id="4639"/>
    <lineage>
        <taxon>Eukaryota</taxon>
        <taxon>Viridiplantae</taxon>
        <taxon>Streptophyta</taxon>
        <taxon>Embryophyta</taxon>
        <taxon>Tracheophyta</taxon>
        <taxon>Spermatophyta</taxon>
        <taxon>Magnoliopsida</taxon>
        <taxon>Liliopsida</taxon>
        <taxon>Zingiberales</taxon>
        <taxon>Musaceae</taxon>
        <taxon>Ensete</taxon>
    </lineage>
</organism>
<protein>
    <submittedName>
        <fullName evidence="3">Uncharacterized protein</fullName>
    </submittedName>
</protein>
<feature type="compositionally biased region" description="Basic residues" evidence="1">
    <location>
        <begin position="1"/>
        <end position="11"/>
    </location>
</feature>
<feature type="transmembrane region" description="Helical" evidence="2">
    <location>
        <begin position="59"/>
        <end position="80"/>
    </location>
</feature>
<comment type="caution">
    <text evidence="3">The sequence shown here is derived from an EMBL/GenBank/DDBJ whole genome shotgun (WGS) entry which is preliminary data.</text>
</comment>
<gene>
    <name evidence="3" type="ORF">B296_00046090</name>
</gene>
<evidence type="ECO:0000256" key="1">
    <source>
        <dbReference type="SAM" id="MobiDB-lite"/>
    </source>
</evidence>
<dbReference type="Proteomes" id="UP000287651">
    <property type="component" value="Unassembled WGS sequence"/>
</dbReference>
<evidence type="ECO:0000313" key="3">
    <source>
        <dbReference type="EMBL" id="RRT42381.1"/>
    </source>
</evidence>
<reference evidence="3 4" key="1">
    <citation type="journal article" date="2014" name="Agronomy (Basel)">
        <title>A Draft Genome Sequence for Ensete ventricosum, the Drought-Tolerant Tree Against Hunger.</title>
        <authorList>
            <person name="Harrison J."/>
            <person name="Moore K.A."/>
            <person name="Paszkiewicz K."/>
            <person name="Jones T."/>
            <person name="Grant M."/>
            <person name="Ambacheew D."/>
            <person name="Muzemil S."/>
            <person name="Studholme D.J."/>
        </authorList>
    </citation>
    <scope>NUCLEOTIDE SEQUENCE [LARGE SCALE GENOMIC DNA]</scope>
</reference>
<keyword evidence="2" id="KW-1133">Transmembrane helix</keyword>
<proteinExistence type="predicted"/>
<name>A0A426XSJ2_ENSVE</name>
<accession>A0A426XSJ2</accession>
<keyword evidence="2" id="KW-0472">Membrane</keyword>
<dbReference type="AlphaFoldDB" id="A0A426XSJ2"/>
<feature type="region of interest" description="Disordered" evidence="1">
    <location>
        <begin position="1"/>
        <end position="29"/>
    </location>
</feature>